<evidence type="ECO:0000313" key="2">
    <source>
        <dbReference type="EMBL" id="TFK26841.1"/>
    </source>
</evidence>
<dbReference type="AlphaFoldDB" id="A0A5C3LEF1"/>
<protein>
    <submittedName>
        <fullName evidence="2">Uncharacterized protein</fullName>
    </submittedName>
</protein>
<feature type="signal peptide" evidence="1">
    <location>
        <begin position="1"/>
        <end position="32"/>
    </location>
</feature>
<evidence type="ECO:0000313" key="3">
    <source>
        <dbReference type="Proteomes" id="UP000307440"/>
    </source>
</evidence>
<dbReference type="EMBL" id="ML210170">
    <property type="protein sequence ID" value="TFK26841.1"/>
    <property type="molecule type" value="Genomic_DNA"/>
</dbReference>
<name>A0A5C3LEF1_COPMA</name>
<organism evidence="2 3">
    <name type="scientific">Coprinopsis marcescibilis</name>
    <name type="common">Agaric fungus</name>
    <name type="synonym">Psathyrella marcescibilis</name>
    <dbReference type="NCBI Taxonomy" id="230819"/>
    <lineage>
        <taxon>Eukaryota</taxon>
        <taxon>Fungi</taxon>
        <taxon>Dikarya</taxon>
        <taxon>Basidiomycota</taxon>
        <taxon>Agaricomycotina</taxon>
        <taxon>Agaricomycetes</taxon>
        <taxon>Agaricomycetidae</taxon>
        <taxon>Agaricales</taxon>
        <taxon>Agaricineae</taxon>
        <taxon>Psathyrellaceae</taxon>
        <taxon>Coprinopsis</taxon>
    </lineage>
</organism>
<sequence length="325" mass="36601">MYGAKTITSLRYVTRLNLVWATSGLLWRPVSAARWYNGQGKGHAHVITSLDPKNLRNTNIIDISNHRASISSLRALDDDARPLDKCTDIFSVMALRYCPPRKFPASTRGVLYLHAPSKKALVPGASVRFRLVEHLENPTGFSSGRDLLSSDGKPWGIPLDRILRMPCYFTLRDVLVRDGLVTLATVFKYRLAQFSFGPRVNVLPSILDPFFMDFSCHKLFLQIVDKDKVVPFSFNRATDTPFSGTGIVQFELMWCGKKNPSVRLGLRVLEILTPPNPGDLAQVEGAFLKTTETQAWAKRYLDTTLPPHLIDELKRTHRFDEGTCP</sequence>
<dbReference type="OrthoDB" id="2750929at2759"/>
<feature type="chain" id="PRO_5023022453" evidence="1">
    <location>
        <begin position="33"/>
        <end position="325"/>
    </location>
</feature>
<keyword evidence="1" id="KW-0732">Signal</keyword>
<accession>A0A5C3LEF1</accession>
<keyword evidence="3" id="KW-1185">Reference proteome</keyword>
<proteinExistence type="predicted"/>
<dbReference type="Proteomes" id="UP000307440">
    <property type="component" value="Unassembled WGS sequence"/>
</dbReference>
<gene>
    <name evidence="2" type="ORF">FA15DRAFT_754695</name>
</gene>
<reference evidence="2 3" key="1">
    <citation type="journal article" date="2019" name="Nat. Ecol. Evol.">
        <title>Megaphylogeny resolves global patterns of mushroom evolution.</title>
        <authorList>
            <person name="Varga T."/>
            <person name="Krizsan K."/>
            <person name="Foldi C."/>
            <person name="Dima B."/>
            <person name="Sanchez-Garcia M."/>
            <person name="Sanchez-Ramirez S."/>
            <person name="Szollosi G.J."/>
            <person name="Szarkandi J.G."/>
            <person name="Papp V."/>
            <person name="Albert L."/>
            <person name="Andreopoulos W."/>
            <person name="Angelini C."/>
            <person name="Antonin V."/>
            <person name="Barry K.W."/>
            <person name="Bougher N.L."/>
            <person name="Buchanan P."/>
            <person name="Buyck B."/>
            <person name="Bense V."/>
            <person name="Catcheside P."/>
            <person name="Chovatia M."/>
            <person name="Cooper J."/>
            <person name="Damon W."/>
            <person name="Desjardin D."/>
            <person name="Finy P."/>
            <person name="Geml J."/>
            <person name="Haridas S."/>
            <person name="Hughes K."/>
            <person name="Justo A."/>
            <person name="Karasinski D."/>
            <person name="Kautmanova I."/>
            <person name="Kiss B."/>
            <person name="Kocsube S."/>
            <person name="Kotiranta H."/>
            <person name="LaButti K.M."/>
            <person name="Lechner B.E."/>
            <person name="Liimatainen K."/>
            <person name="Lipzen A."/>
            <person name="Lukacs Z."/>
            <person name="Mihaltcheva S."/>
            <person name="Morgado L.N."/>
            <person name="Niskanen T."/>
            <person name="Noordeloos M.E."/>
            <person name="Ohm R.A."/>
            <person name="Ortiz-Santana B."/>
            <person name="Ovrebo C."/>
            <person name="Racz N."/>
            <person name="Riley R."/>
            <person name="Savchenko A."/>
            <person name="Shiryaev A."/>
            <person name="Soop K."/>
            <person name="Spirin V."/>
            <person name="Szebenyi C."/>
            <person name="Tomsovsky M."/>
            <person name="Tulloss R.E."/>
            <person name="Uehling J."/>
            <person name="Grigoriev I.V."/>
            <person name="Vagvolgyi C."/>
            <person name="Papp T."/>
            <person name="Martin F.M."/>
            <person name="Miettinen O."/>
            <person name="Hibbett D.S."/>
            <person name="Nagy L.G."/>
        </authorList>
    </citation>
    <scope>NUCLEOTIDE SEQUENCE [LARGE SCALE GENOMIC DNA]</scope>
    <source>
        <strain evidence="2 3">CBS 121175</strain>
    </source>
</reference>
<evidence type="ECO:0000256" key="1">
    <source>
        <dbReference type="SAM" id="SignalP"/>
    </source>
</evidence>